<evidence type="ECO:0000313" key="2">
    <source>
        <dbReference type="EMBL" id="CAF1515149.1"/>
    </source>
</evidence>
<protein>
    <submittedName>
        <fullName evidence="3">Uncharacterized protein</fullName>
    </submittedName>
</protein>
<reference evidence="3" key="1">
    <citation type="submission" date="2021-02" db="EMBL/GenBank/DDBJ databases">
        <authorList>
            <person name="Nowell W R."/>
        </authorList>
    </citation>
    <scope>NUCLEOTIDE SEQUENCE</scope>
</reference>
<accession>A0A819TLK5</accession>
<sequence length="133" mass="14700">MPFDDLFKILADDSIRILIDDSVKILTGDSAMASGGSAIASGDSAVATGYDVPDDDLWFGMDITAWKSLTIDDKIKEKNTRIEGLKSKINEVQSKGKLVSSLRAKLTVEKKGLEKLLEQKEKDRLKNKENNVR</sequence>
<comment type="caution">
    <text evidence="3">The sequence shown here is derived from an EMBL/GenBank/DDBJ whole genome shotgun (WGS) entry which is preliminary data.</text>
</comment>
<feature type="coiled-coil region" evidence="1">
    <location>
        <begin position="75"/>
        <end position="130"/>
    </location>
</feature>
<proteinExistence type="predicted"/>
<dbReference type="Proteomes" id="UP000663874">
    <property type="component" value="Unassembled WGS sequence"/>
</dbReference>
<dbReference type="AlphaFoldDB" id="A0A819TLK5"/>
<keyword evidence="1" id="KW-0175">Coiled coil</keyword>
<name>A0A819TLK5_9BILA</name>
<evidence type="ECO:0000313" key="3">
    <source>
        <dbReference type="EMBL" id="CAF4081849.1"/>
    </source>
</evidence>
<dbReference type="EMBL" id="CAJOBE010009295">
    <property type="protein sequence ID" value="CAF4081849.1"/>
    <property type="molecule type" value="Genomic_DNA"/>
</dbReference>
<organism evidence="3 4">
    <name type="scientific">Rotaria sordida</name>
    <dbReference type="NCBI Taxonomy" id="392033"/>
    <lineage>
        <taxon>Eukaryota</taxon>
        <taxon>Metazoa</taxon>
        <taxon>Spiralia</taxon>
        <taxon>Gnathifera</taxon>
        <taxon>Rotifera</taxon>
        <taxon>Eurotatoria</taxon>
        <taxon>Bdelloidea</taxon>
        <taxon>Philodinida</taxon>
        <taxon>Philodinidae</taxon>
        <taxon>Rotaria</taxon>
    </lineage>
</organism>
<dbReference type="EMBL" id="CAJNOU010006917">
    <property type="protein sequence ID" value="CAF1515149.1"/>
    <property type="molecule type" value="Genomic_DNA"/>
</dbReference>
<evidence type="ECO:0000313" key="4">
    <source>
        <dbReference type="Proteomes" id="UP000663874"/>
    </source>
</evidence>
<gene>
    <name evidence="3" type="ORF">FNK824_LOCUS30409</name>
    <name evidence="2" type="ORF">SEV965_LOCUS36745</name>
</gene>
<evidence type="ECO:0000256" key="1">
    <source>
        <dbReference type="SAM" id="Coils"/>
    </source>
</evidence>
<dbReference type="Proteomes" id="UP000663889">
    <property type="component" value="Unassembled WGS sequence"/>
</dbReference>